<evidence type="ECO:0000313" key="3">
    <source>
        <dbReference type="Proteomes" id="UP000016931"/>
    </source>
</evidence>
<reference evidence="2 3" key="1">
    <citation type="journal article" date="2012" name="PLoS Pathog.">
        <title>Diverse lifestyles and strategies of plant pathogenesis encoded in the genomes of eighteen Dothideomycetes fungi.</title>
        <authorList>
            <person name="Ohm R.A."/>
            <person name="Feau N."/>
            <person name="Henrissat B."/>
            <person name="Schoch C.L."/>
            <person name="Horwitz B.A."/>
            <person name="Barry K.W."/>
            <person name="Condon B.J."/>
            <person name="Copeland A.C."/>
            <person name="Dhillon B."/>
            <person name="Glaser F."/>
            <person name="Hesse C.N."/>
            <person name="Kosti I."/>
            <person name="LaButti K."/>
            <person name="Lindquist E.A."/>
            <person name="Lucas S."/>
            <person name="Salamov A.A."/>
            <person name="Bradshaw R.E."/>
            <person name="Ciuffetti L."/>
            <person name="Hamelin R.C."/>
            <person name="Kema G.H.J."/>
            <person name="Lawrence C."/>
            <person name="Scott J.A."/>
            <person name="Spatafora J.W."/>
            <person name="Turgeon B.G."/>
            <person name="de Wit P.J.G.M."/>
            <person name="Zhong S."/>
            <person name="Goodwin S.B."/>
            <person name="Grigoriev I.V."/>
        </authorList>
    </citation>
    <scope>NUCLEOTIDE SEQUENCE [LARGE SCALE GENOMIC DNA]</scope>
    <source>
        <strain evidence="2 3">SO2202</strain>
    </source>
</reference>
<feature type="compositionally biased region" description="Low complexity" evidence="1">
    <location>
        <begin position="160"/>
        <end position="178"/>
    </location>
</feature>
<feature type="compositionally biased region" description="Acidic residues" evidence="1">
    <location>
        <begin position="194"/>
        <end position="203"/>
    </location>
</feature>
<proteinExistence type="predicted"/>
<dbReference type="STRING" id="692275.N1QFW2"/>
<accession>N1QFW2</accession>
<dbReference type="HOGENOM" id="CLU_1171248_0_0_1"/>
<keyword evidence="3" id="KW-1185">Reference proteome</keyword>
<dbReference type="OrthoDB" id="4525115at2759"/>
<organism evidence="2 3">
    <name type="scientific">Sphaerulina musiva (strain SO2202)</name>
    <name type="common">Poplar stem canker fungus</name>
    <name type="synonym">Septoria musiva</name>
    <dbReference type="NCBI Taxonomy" id="692275"/>
    <lineage>
        <taxon>Eukaryota</taxon>
        <taxon>Fungi</taxon>
        <taxon>Dikarya</taxon>
        <taxon>Ascomycota</taxon>
        <taxon>Pezizomycotina</taxon>
        <taxon>Dothideomycetes</taxon>
        <taxon>Dothideomycetidae</taxon>
        <taxon>Mycosphaerellales</taxon>
        <taxon>Mycosphaerellaceae</taxon>
        <taxon>Sphaerulina</taxon>
    </lineage>
</organism>
<dbReference type="AlphaFoldDB" id="N1QFW2"/>
<dbReference type="eggNOG" id="ENOG502SGGC">
    <property type="taxonomic scope" value="Eukaryota"/>
</dbReference>
<gene>
    <name evidence="2" type="ORF">SEPMUDRAFT_118095</name>
</gene>
<dbReference type="Proteomes" id="UP000016931">
    <property type="component" value="Unassembled WGS sequence"/>
</dbReference>
<feature type="compositionally biased region" description="Acidic residues" evidence="1">
    <location>
        <begin position="225"/>
        <end position="237"/>
    </location>
</feature>
<feature type="compositionally biased region" description="Basic and acidic residues" evidence="1">
    <location>
        <begin position="204"/>
        <end position="224"/>
    </location>
</feature>
<feature type="region of interest" description="Disordered" evidence="1">
    <location>
        <begin position="152"/>
        <end position="237"/>
    </location>
</feature>
<evidence type="ECO:0000313" key="2">
    <source>
        <dbReference type="EMBL" id="EMF12152.1"/>
    </source>
</evidence>
<name>N1QFW2_SPHMS</name>
<evidence type="ECO:0008006" key="4">
    <source>
        <dbReference type="Google" id="ProtNLM"/>
    </source>
</evidence>
<protein>
    <recommendedName>
        <fullName evidence="4">Myb-like domain-containing protein</fullName>
    </recommendedName>
</protein>
<dbReference type="GeneID" id="27898539"/>
<dbReference type="RefSeq" id="XP_016760273.1">
    <property type="nucleotide sequence ID" value="XM_016901402.1"/>
</dbReference>
<dbReference type="EMBL" id="KB456265">
    <property type="protein sequence ID" value="EMF12152.1"/>
    <property type="molecule type" value="Genomic_DNA"/>
</dbReference>
<sequence length="237" mass="25728">MPIGQAVGNKITWTDSADKKLLMAMLEVASPSVPNMVEVANVFGEGATPKALRHTRARGRDFKSPPHENFKAHHNLPAYTPTQKVTQATMPSGLSEGNKIVWDDAADRQFLMAIIKAAAPTLPKFADVAAIIGNGVTASALSNRWAKLKKQIEGTGEGRSSAAPSTPSKPKSTPSKAKGTPRSARKRKAKDMSENGDDEEEMEEKAGEDEKAPSEKKVKIKEQPLDEDEDEKEEWLV</sequence>
<evidence type="ECO:0000256" key="1">
    <source>
        <dbReference type="SAM" id="MobiDB-lite"/>
    </source>
</evidence>